<dbReference type="PROSITE" id="PS00455">
    <property type="entry name" value="AMP_BINDING"/>
    <property type="match status" value="1"/>
</dbReference>
<dbReference type="InterPro" id="IPR020845">
    <property type="entry name" value="AMP-binding_CS"/>
</dbReference>
<comment type="similarity">
    <text evidence="1">Belongs to the ATP-dependent AMP-binding enzyme family.</text>
</comment>
<proteinExistence type="inferred from homology"/>
<dbReference type="GO" id="GO:0005886">
    <property type="term" value="C:plasma membrane"/>
    <property type="evidence" value="ECO:0007669"/>
    <property type="project" value="TreeGrafter"/>
</dbReference>
<comment type="caution">
    <text evidence="3">The sequence shown here is derived from an EMBL/GenBank/DDBJ whole genome shotgun (WGS) entry which is preliminary data.</text>
</comment>
<dbReference type="InterPro" id="IPR042099">
    <property type="entry name" value="ANL_N_sf"/>
</dbReference>
<feature type="domain" description="AMP-dependent synthetase/ligase" evidence="2">
    <location>
        <begin position="26"/>
        <end position="401"/>
    </location>
</feature>
<evidence type="ECO:0000259" key="2">
    <source>
        <dbReference type="Pfam" id="PF00501"/>
    </source>
</evidence>
<keyword evidence="3" id="KW-0436">Ligase</keyword>
<dbReference type="AlphaFoldDB" id="A0A841H235"/>
<dbReference type="Proteomes" id="UP000582837">
    <property type="component" value="Unassembled WGS sequence"/>
</dbReference>
<dbReference type="Pfam" id="PF00501">
    <property type="entry name" value="AMP-binding"/>
    <property type="match status" value="1"/>
</dbReference>
<dbReference type="Gene3D" id="3.40.50.12780">
    <property type="entry name" value="N-terminal domain of ligase-like"/>
    <property type="match status" value="1"/>
</dbReference>
<dbReference type="EMBL" id="JACHIA010000012">
    <property type="protein sequence ID" value="MBB6071996.1"/>
    <property type="molecule type" value="Genomic_DNA"/>
</dbReference>
<evidence type="ECO:0000313" key="3">
    <source>
        <dbReference type="EMBL" id="MBB6071996.1"/>
    </source>
</evidence>
<protein>
    <submittedName>
        <fullName evidence="3">Acyl-CoA synthetase (AMP-forming)/AMP-acid ligase II</fullName>
    </submittedName>
</protein>
<dbReference type="GO" id="GO:0070566">
    <property type="term" value="F:adenylyltransferase activity"/>
    <property type="evidence" value="ECO:0007669"/>
    <property type="project" value="TreeGrafter"/>
</dbReference>
<dbReference type="SUPFAM" id="SSF56801">
    <property type="entry name" value="Acetyl-CoA synthetase-like"/>
    <property type="match status" value="1"/>
</dbReference>
<name>A0A841H235_9BACT</name>
<dbReference type="GO" id="GO:0006633">
    <property type="term" value="P:fatty acid biosynthetic process"/>
    <property type="evidence" value="ECO:0007669"/>
    <property type="project" value="TreeGrafter"/>
</dbReference>
<dbReference type="PANTHER" id="PTHR22754">
    <property type="entry name" value="DISCO-INTERACTING PROTEIN 2 DIP2 -RELATED"/>
    <property type="match status" value="1"/>
</dbReference>
<evidence type="ECO:0000313" key="4">
    <source>
        <dbReference type="Proteomes" id="UP000582837"/>
    </source>
</evidence>
<keyword evidence="4" id="KW-1185">Reference proteome</keyword>
<dbReference type="PANTHER" id="PTHR22754:SF32">
    <property type="entry name" value="DISCO-INTERACTING PROTEIN 2"/>
    <property type="match status" value="1"/>
</dbReference>
<dbReference type="InterPro" id="IPR000873">
    <property type="entry name" value="AMP-dep_synth/lig_dom"/>
</dbReference>
<sequence length="553" mass="57582">MRATKLLEWMDRPPLDRGIRFAQADSTWTFHGYAELAERARRAADALAGRGVRADDVVVLLGRSGPDFVAALYGVLLAGATPSLLAPLLAFQDLDAYRAHLRGVLRTASPVLALVDEGLAEEAEILAAEGAESVPIASLLSSPADASALAGTGAGRLALLQFTSGSSGSARGVRLPYAAVEANIAAIHAWLRWTPEDAFVSWLPLHHDMGLVGGLLSAVTAGSDLWLMQPEQFVREPLRYLRALATPGVRLTVTASFALEYIVRRVAPAALEGLDFSGLRGMVIGAERIDARALDDFHALLSAAGLAREALLPAYGLAEATLAVTGVDPGAGWTREALDPASLAPGMPVRAANGPDATVVVGCGRPAAGVRVTIDGEDGAPLPDGYVGEIVVRGVSVAEGYAGAADASATALRDGELRTGDAGFVRDGQLFVLGRLGDSLKVRGRMVFSEDLEVALAAAGVPRPRIAVLLGEHEGAPTAVLLSEEPQGAWRPAAEALLRRQTGGARVVFVATARGGISRTSSGKPRRRPLWHAFATGALQAASPFRHTAPAHG</sequence>
<gene>
    <name evidence="3" type="ORF">HNQ61_003657</name>
</gene>
<organism evidence="3 4">
    <name type="scientific">Longimicrobium terrae</name>
    <dbReference type="NCBI Taxonomy" id="1639882"/>
    <lineage>
        <taxon>Bacteria</taxon>
        <taxon>Pseudomonadati</taxon>
        <taxon>Gemmatimonadota</taxon>
        <taxon>Longimicrobiia</taxon>
        <taxon>Longimicrobiales</taxon>
        <taxon>Longimicrobiaceae</taxon>
        <taxon>Longimicrobium</taxon>
    </lineage>
</organism>
<dbReference type="GO" id="GO:0016874">
    <property type="term" value="F:ligase activity"/>
    <property type="evidence" value="ECO:0007669"/>
    <property type="project" value="UniProtKB-KW"/>
</dbReference>
<evidence type="ECO:0000256" key="1">
    <source>
        <dbReference type="ARBA" id="ARBA00006432"/>
    </source>
</evidence>
<dbReference type="RefSeq" id="WP_170034845.1">
    <property type="nucleotide sequence ID" value="NZ_JABDTL010000001.1"/>
</dbReference>
<reference evidence="3 4" key="1">
    <citation type="submission" date="2020-08" db="EMBL/GenBank/DDBJ databases">
        <title>Genomic Encyclopedia of Type Strains, Phase IV (KMG-IV): sequencing the most valuable type-strain genomes for metagenomic binning, comparative biology and taxonomic classification.</title>
        <authorList>
            <person name="Goeker M."/>
        </authorList>
    </citation>
    <scope>NUCLEOTIDE SEQUENCE [LARGE SCALE GENOMIC DNA]</scope>
    <source>
        <strain evidence="3 4">DSM 29007</strain>
    </source>
</reference>
<accession>A0A841H235</accession>